<accession>E3SLA0</accession>
<name>E3SLA0_9CAUD</name>
<dbReference type="RefSeq" id="YP_004324235.1">
    <property type="nucleotide sequence ID" value="NC_015287.1"/>
</dbReference>
<dbReference type="Pfam" id="PF20198">
    <property type="entry name" value="DUF6561"/>
    <property type="match status" value="1"/>
</dbReference>
<gene>
    <name evidence="1" type="ORF">SSSM7_183</name>
</gene>
<evidence type="ECO:0000313" key="2">
    <source>
        <dbReference type="Proteomes" id="UP000006527"/>
    </source>
</evidence>
<dbReference type="OrthoDB" id="28400at10239"/>
<sequence>MEQEVKILVLVSGDVLISGVEEVAAVDIGDPNCKLVSPYQLDGEEMSPWLKKVTDDVEIMICSDKIVTLVEPHRELIDSYLKLATA</sequence>
<dbReference type="Proteomes" id="UP000006527">
    <property type="component" value="Segment"/>
</dbReference>
<dbReference type="EMBL" id="GU071098">
    <property type="protein sequence ID" value="ADO98248.1"/>
    <property type="molecule type" value="Genomic_DNA"/>
</dbReference>
<dbReference type="Gene3D" id="2.30.30.100">
    <property type="match status" value="1"/>
</dbReference>
<dbReference type="InterPro" id="IPR046691">
    <property type="entry name" value="DUF6561"/>
</dbReference>
<organism evidence="1 2">
    <name type="scientific">Synechococcus phage S-SSM7</name>
    <dbReference type="NCBI Taxonomy" id="445686"/>
    <lineage>
        <taxon>Viruses</taxon>
        <taxon>Duplodnaviria</taxon>
        <taxon>Heunggongvirae</taxon>
        <taxon>Uroviricota</taxon>
        <taxon>Caudoviricetes</taxon>
        <taxon>Pantevenvirales</taxon>
        <taxon>Kyanoviridae</taxon>
        <taxon>Lipsvirus</taxon>
        <taxon>Lipsvirus ssm7</taxon>
    </lineage>
</organism>
<evidence type="ECO:0000313" key="1">
    <source>
        <dbReference type="EMBL" id="ADO98248.1"/>
    </source>
</evidence>
<keyword evidence="2" id="KW-1185">Reference proteome</keyword>
<protein>
    <submittedName>
        <fullName evidence="1">Uncharacterized protein</fullName>
    </submittedName>
</protein>
<proteinExistence type="predicted"/>
<reference evidence="1 2" key="1">
    <citation type="journal article" date="2010" name="Environ. Microbiol.">
        <title>Genomic analysis of oceanic cyanobacterial myoviruses compared with T4-like myoviruses from diverse hosts and environments.</title>
        <authorList>
            <person name="Sullivan M.B."/>
            <person name="Huang K.H."/>
            <person name="Ignacio-Espinoza J.C."/>
            <person name="Berlin A.M."/>
            <person name="Kelly L."/>
            <person name="Weigele P.R."/>
            <person name="DeFrancesco A.S."/>
            <person name="Kern S.E."/>
            <person name="Thompson L.R."/>
            <person name="Young S."/>
            <person name="Yandava C."/>
            <person name="Fu R."/>
            <person name="Krastins B."/>
            <person name="Chase M."/>
            <person name="Sarracino D."/>
            <person name="Osburne M.S."/>
            <person name="Henn M.R."/>
            <person name="Chisholm S.W."/>
        </authorList>
    </citation>
    <scope>NUCLEOTIDE SEQUENCE [LARGE SCALE GENOMIC DNA]</scope>
    <source>
        <strain evidence="1">8109-3</strain>
    </source>
</reference>
<dbReference type="KEGG" id="vg:10328751"/>
<dbReference type="GeneID" id="10328751"/>